<dbReference type="Proteomes" id="UP000199134">
    <property type="component" value="Unassembled WGS sequence"/>
</dbReference>
<dbReference type="EMBL" id="FNIW01000003">
    <property type="protein sequence ID" value="SDN81928.1"/>
    <property type="molecule type" value="Genomic_DNA"/>
</dbReference>
<dbReference type="AlphaFoldDB" id="A0A1H0EHP5"/>
<sequence length="120" mass="13763">MSAYEMELEWAIESQVDALRGVLQEFQLQENMVDCMLRTKFSSAPQNDSLFDSISLCVKVESDGSAHLRGTLTDSDGSTKYGYIIKSFPSFIELVHWYNESGDVYNTCKERFHRKSDVIF</sequence>
<name>A0A1H0EHP5_9BACT</name>
<gene>
    <name evidence="1" type="ORF">SAMN04487900_103169</name>
</gene>
<accession>A0A1H0EHP5</accession>
<reference evidence="2" key="1">
    <citation type="submission" date="2016-10" db="EMBL/GenBank/DDBJ databases">
        <authorList>
            <person name="de Groot N.N."/>
        </authorList>
    </citation>
    <scope>NUCLEOTIDE SEQUENCE [LARGE SCALE GENOMIC DNA]</scope>
    <source>
        <strain evidence="2">BP1-145</strain>
    </source>
</reference>
<organism evidence="1 2">
    <name type="scientific">Prevotella communis</name>
    <dbReference type="NCBI Taxonomy" id="2913614"/>
    <lineage>
        <taxon>Bacteria</taxon>
        <taxon>Pseudomonadati</taxon>
        <taxon>Bacteroidota</taxon>
        <taxon>Bacteroidia</taxon>
        <taxon>Bacteroidales</taxon>
        <taxon>Prevotellaceae</taxon>
        <taxon>Prevotella</taxon>
    </lineage>
</organism>
<dbReference type="RefSeq" id="WP_143005681.1">
    <property type="nucleotide sequence ID" value="NZ_FNIW01000003.1"/>
</dbReference>
<evidence type="ECO:0000313" key="2">
    <source>
        <dbReference type="Proteomes" id="UP000199134"/>
    </source>
</evidence>
<protein>
    <submittedName>
        <fullName evidence="1">Uncharacterized protein</fullName>
    </submittedName>
</protein>
<proteinExistence type="predicted"/>
<evidence type="ECO:0000313" key="1">
    <source>
        <dbReference type="EMBL" id="SDN81928.1"/>
    </source>
</evidence>
<comment type="caution">
    <text evidence="1">The sequence shown here is derived from an EMBL/GenBank/DDBJ whole genome shotgun (WGS) entry which is preliminary data.</text>
</comment>